<dbReference type="EMBL" id="LAZR01015668">
    <property type="protein sequence ID" value="KKM07919.1"/>
    <property type="molecule type" value="Genomic_DNA"/>
</dbReference>
<name>A0A0F9H9V6_9ZZZZ</name>
<comment type="caution">
    <text evidence="1">The sequence shown here is derived from an EMBL/GenBank/DDBJ whole genome shotgun (WGS) entry which is preliminary data.</text>
</comment>
<gene>
    <name evidence="1" type="ORF">LCGC14_1729070</name>
</gene>
<sequence>MRVMNKVETETGKVFINIILTEKEVDQLEDGETIKIDDENLNVQIVGYGGE</sequence>
<organism evidence="1">
    <name type="scientific">marine sediment metagenome</name>
    <dbReference type="NCBI Taxonomy" id="412755"/>
    <lineage>
        <taxon>unclassified sequences</taxon>
        <taxon>metagenomes</taxon>
        <taxon>ecological metagenomes</taxon>
    </lineage>
</organism>
<dbReference type="AlphaFoldDB" id="A0A0F9H9V6"/>
<proteinExistence type="predicted"/>
<reference evidence="1" key="1">
    <citation type="journal article" date="2015" name="Nature">
        <title>Complex archaea that bridge the gap between prokaryotes and eukaryotes.</title>
        <authorList>
            <person name="Spang A."/>
            <person name="Saw J.H."/>
            <person name="Jorgensen S.L."/>
            <person name="Zaremba-Niedzwiedzka K."/>
            <person name="Martijn J."/>
            <person name="Lind A.E."/>
            <person name="van Eijk R."/>
            <person name="Schleper C."/>
            <person name="Guy L."/>
            <person name="Ettema T.J."/>
        </authorList>
    </citation>
    <scope>NUCLEOTIDE SEQUENCE</scope>
</reference>
<accession>A0A0F9H9V6</accession>
<evidence type="ECO:0000313" key="1">
    <source>
        <dbReference type="EMBL" id="KKM07919.1"/>
    </source>
</evidence>
<protein>
    <submittedName>
        <fullName evidence="1">Uncharacterized protein</fullName>
    </submittedName>
</protein>